<dbReference type="InterPro" id="IPR051083">
    <property type="entry name" value="GrpII_Intron_Splice-Mob/Def"/>
</dbReference>
<sequence>MVRDASVNSGAGLVVDAAEVAVGSAAGRVARTQAKYHRWAGTDRGTRFGDLFNLVCHPDYLQVAWEHVARNKGARSAGIDGVTVRRIVDAGGVEAFLTGIAASLKDGSYRPMPVRRVLIPKPGGKPRPLGIPTVTDRVVQQSLRMVLEPIFEADFSPVSYGFRPKRRAHDAVAEIHFYASRGYRWVLDADIEACFDNLDHRAVLDRVRARISDNRTVALVRAFLKAGVLTELGTLRETGAGTPQGGIISPLLANIALSALDEAIMAPWAPGGDQATQVGRAKRRHHGLGNWRIVRYADDFVIMTNGGRDDVVALQEQVTTVLARLGLRLSQAKTAVRHLSEGIDFLGFHIQWRRRRGGRKWFCMTMIADKAFRSIKQTIRNLTPRRSPRPLSMVLMEVNAALRGWTAYFRHAIAGRRFSFLRYFSWRRLVAWQREQHRWNWTAVTRWLRRPDGSWRPITAAGVMLFDPTKVRIRRYLYRGNRIPSPYKPTMAA</sequence>
<dbReference type="RefSeq" id="WP_210032514.1">
    <property type="nucleotide sequence ID" value="NZ_JAGINU010000001.1"/>
</dbReference>
<dbReference type="Proteomes" id="UP001519295">
    <property type="component" value="Unassembled WGS sequence"/>
</dbReference>
<keyword evidence="3" id="KW-1185">Reference proteome</keyword>
<dbReference type="EMBL" id="JAGINU010000001">
    <property type="protein sequence ID" value="MBP2369859.1"/>
    <property type="molecule type" value="Genomic_DNA"/>
</dbReference>
<name>A0ABS4W113_9PSEU</name>
<dbReference type="SUPFAM" id="SSF56672">
    <property type="entry name" value="DNA/RNA polymerases"/>
    <property type="match status" value="1"/>
</dbReference>
<organism evidence="2 3">
    <name type="scientific">Pseudonocardia parietis</name>
    <dbReference type="NCBI Taxonomy" id="570936"/>
    <lineage>
        <taxon>Bacteria</taxon>
        <taxon>Bacillati</taxon>
        <taxon>Actinomycetota</taxon>
        <taxon>Actinomycetes</taxon>
        <taxon>Pseudonocardiales</taxon>
        <taxon>Pseudonocardiaceae</taxon>
        <taxon>Pseudonocardia</taxon>
    </lineage>
</organism>
<dbReference type="InterPro" id="IPR000477">
    <property type="entry name" value="RT_dom"/>
</dbReference>
<dbReference type="PANTHER" id="PTHR34047:SF8">
    <property type="entry name" value="PROTEIN YKFC"/>
    <property type="match status" value="1"/>
</dbReference>
<dbReference type="InterPro" id="IPR030931">
    <property type="entry name" value="Group_II_RT_mat"/>
</dbReference>
<dbReference type="InterPro" id="IPR013597">
    <property type="entry name" value="Mat_intron_G2"/>
</dbReference>
<accession>A0ABS4W113</accession>
<reference evidence="2 3" key="1">
    <citation type="submission" date="2021-03" db="EMBL/GenBank/DDBJ databases">
        <title>Sequencing the genomes of 1000 actinobacteria strains.</title>
        <authorList>
            <person name="Klenk H.-P."/>
        </authorList>
    </citation>
    <scope>NUCLEOTIDE SEQUENCE [LARGE SCALE GENOMIC DNA]</scope>
    <source>
        <strain evidence="2 3">DSM 45256</strain>
    </source>
</reference>
<dbReference type="PROSITE" id="PS50878">
    <property type="entry name" value="RT_POL"/>
    <property type="match status" value="1"/>
</dbReference>
<keyword evidence="2" id="KW-0695">RNA-directed DNA polymerase</keyword>
<dbReference type="EC" id="2.7.7.49" evidence="2"/>
<dbReference type="Pfam" id="PF00078">
    <property type="entry name" value="RVT_1"/>
    <property type="match status" value="1"/>
</dbReference>
<dbReference type="PANTHER" id="PTHR34047">
    <property type="entry name" value="NUCLEAR INTRON MATURASE 1, MITOCHONDRIAL-RELATED"/>
    <property type="match status" value="1"/>
</dbReference>
<dbReference type="InterPro" id="IPR043502">
    <property type="entry name" value="DNA/RNA_pol_sf"/>
</dbReference>
<keyword evidence="2" id="KW-0548">Nucleotidyltransferase</keyword>
<dbReference type="NCBIfam" id="TIGR04416">
    <property type="entry name" value="group_II_RT_mat"/>
    <property type="match status" value="1"/>
</dbReference>
<comment type="caution">
    <text evidence="2">The sequence shown here is derived from an EMBL/GenBank/DDBJ whole genome shotgun (WGS) entry which is preliminary data.</text>
</comment>
<dbReference type="CDD" id="cd01651">
    <property type="entry name" value="RT_G2_intron"/>
    <property type="match status" value="1"/>
</dbReference>
<dbReference type="GO" id="GO:0003964">
    <property type="term" value="F:RNA-directed DNA polymerase activity"/>
    <property type="evidence" value="ECO:0007669"/>
    <property type="project" value="UniProtKB-KW"/>
</dbReference>
<gene>
    <name evidence="2" type="ORF">JOF36_005555</name>
</gene>
<dbReference type="Pfam" id="PF08388">
    <property type="entry name" value="GIIM"/>
    <property type="match status" value="1"/>
</dbReference>
<evidence type="ECO:0000313" key="2">
    <source>
        <dbReference type="EMBL" id="MBP2369859.1"/>
    </source>
</evidence>
<proteinExistence type="predicted"/>
<keyword evidence="2" id="KW-0808">Transferase</keyword>
<evidence type="ECO:0000259" key="1">
    <source>
        <dbReference type="PROSITE" id="PS50878"/>
    </source>
</evidence>
<evidence type="ECO:0000313" key="3">
    <source>
        <dbReference type="Proteomes" id="UP001519295"/>
    </source>
</evidence>
<protein>
    <submittedName>
        <fullName evidence="2">RNA-directed DNA polymerase</fullName>
        <ecNumber evidence="2">2.7.7.49</ecNumber>
    </submittedName>
</protein>
<feature type="domain" description="Reverse transcriptase" evidence="1">
    <location>
        <begin position="100"/>
        <end position="350"/>
    </location>
</feature>